<dbReference type="KEGG" id="dko:I596_2542"/>
<gene>
    <name evidence="1" type="ORF">I596_2542</name>
</gene>
<reference evidence="1 2" key="1">
    <citation type="submission" date="2016-04" db="EMBL/GenBank/DDBJ databases">
        <title>Complete genome sequence of Dokdonella koreensis DS-123T.</title>
        <authorList>
            <person name="Kim J.F."/>
            <person name="Lee H."/>
            <person name="Kwak M.-J."/>
        </authorList>
    </citation>
    <scope>NUCLEOTIDE SEQUENCE [LARGE SCALE GENOMIC DNA]</scope>
    <source>
        <strain evidence="1 2">DS-123</strain>
    </source>
</reference>
<organism evidence="1 2">
    <name type="scientific">Dokdonella koreensis DS-123</name>
    <dbReference type="NCBI Taxonomy" id="1300342"/>
    <lineage>
        <taxon>Bacteria</taxon>
        <taxon>Pseudomonadati</taxon>
        <taxon>Pseudomonadota</taxon>
        <taxon>Gammaproteobacteria</taxon>
        <taxon>Lysobacterales</taxon>
        <taxon>Rhodanobacteraceae</taxon>
        <taxon>Dokdonella</taxon>
    </lineage>
</organism>
<dbReference type="OrthoDB" id="10010211at2"/>
<dbReference type="RefSeq" id="WP_067648132.1">
    <property type="nucleotide sequence ID" value="NZ_CP015249.1"/>
</dbReference>
<dbReference type="Proteomes" id="UP000076830">
    <property type="component" value="Chromosome"/>
</dbReference>
<dbReference type="AlphaFoldDB" id="A0A160DVG7"/>
<protein>
    <submittedName>
        <fullName evidence="1">Uncharacterized protein</fullName>
    </submittedName>
</protein>
<name>A0A160DVG7_9GAMM</name>
<proteinExistence type="predicted"/>
<accession>A0A160DVG7</accession>
<keyword evidence="2" id="KW-1185">Reference proteome</keyword>
<sequence>MSARLIPALLIATGLLVLTIGISGMPHRPAAAHSAATIPAALPVLPTVLVRPDMEVMPEVVVQPTAEELAAANEEPGARGHASTLPASRDGLVGKVSLDMPYYSFGKTSPSRASVKE</sequence>
<evidence type="ECO:0000313" key="2">
    <source>
        <dbReference type="Proteomes" id="UP000076830"/>
    </source>
</evidence>
<evidence type="ECO:0000313" key="1">
    <source>
        <dbReference type="EMBL" id="ANB18545.1"/>
    </source>
</evidence>
<dbReference type="EMBL" id="CP015249">
    <property type="protein sequence ID" value="ANB18545.1"/>
    <property type="molecule type" value="Genomic_DNA"/>
</dbReference>
<dbReference type="STRING" id="1300342.I596_2542"/>